<gene>
    <name evidence="9" type="ORF">SDC9_127265</name>
</gene>
<dbReference type="InterPro" id="IPR004776">
    <property type="entry name" value="Mem_transp_PIN-like"/>
</dbReference>
<dbReference type="AlphaFoldDB" id="A0A645CTM4"/>
<reference evidence="9" key="1">
    <citation type="submission" date="2019-08" db="EMBL/GenBank/DDBJ databases">
        <authorList>
            <person name="Kucharzyk K."/>
            <person name="Murdoch R.W."/>
            <person name="Higgins S."/>
            <person name="Loffler F."/>
        </authorList>
    </citation>
    <scope>NUCLEOTIDE SEQUENCE</scope>
</reference>
<proteinExistence type="inferred from homology"/>
<keyword evidence="3" id="KW-0813">Transport</keyword>
<protein>
    <recommendedName>
        <fullName evidence="10">AEC family transporter</fullName>
    </recommendedName>
</protein>
<feature type="transmembrane region" description="Helical" evidence="8">
    <location>
        <begin position="197"/>
        <end position="218"/>
    </location>
</feature>
<dbReference type="EMBL" id="VSSQ01029903">
    <property type="protein sequence ID" value="MPM80218.1"/>
    <property type="molecule type" value="Genomic_DNA"/>
</dbReference>
<dbReference type="Gene3D" id="1.20.1530.20">
    <property type="match status" value="1"/>
</dbReference>
<name>A0A645CTM4_9ZZZZ</name>
<evidence type="ECO:0000256" key="2">
    <source>
        <dbReference type="ARBA" id="ARBA00010145"/>
    </source>
</evidence>
<comment type="subcellular location">
    <subcellularLocation>
        <location evidence="1">Cell membrane</location>
        <topology evidence="1">Multi-pass membrane protein</topology>
    </subcellularLocation>
</comment>
<feature type="transmembrane region" description="Helical" evidence="8">
    <location>
        <begin position="38"/>
        <end position="59"/>
    </location>
</feature>
<accession>A0A645CTM4</accession>
<dbReference type="PANTHER" id="PTHR36838:SF1">
    <property type="entry name" value="SLR1864 PROTEIN"/>
    <property type="match status" value="1"/>
</dbReference>
<keyword evidence="5 8" id="KW-0812">Transmembrane</keyword>
<dbReference type="GO" id="GO:0055085">
    <property type="term" value="P:transmembrane transport"/>
    <property type="evidence" value="ECO:0007669"/>
    <property type="project" value="InterPro"/>
</dbReference>
<feature type="transmembrane region" description="Helical" evidence="8">
    <location>
        <begin position="12"/>
        <end position="32"/>
    </location>
</feature>
<evidence type="ECO:0000256" key="8">
    <source>
        <dbReference type="SAM" id="Phobius"/>
    </source>
</evidence>
<evidence type="ECO:0000313" key="9">
    <source>
        <dbReference type="EMBL" id="MPM80218.1"/>
    </source>
</evidence>
<dbReference type="Pfam" id="PF03547">
    <property type="entry name" value="Mem_trans"/>
    <property type="match status" value="1"/>
</dbReference>
<feature type="transmembrane region" description="Helical" evidence="8">
    <location>
        <begin position="137"/>
        <end position="160"/>
    </location>
</feature>
<dbReference type="InterPro" id="IPR038770">
    <property type="entry name" value="Na+/solute_symporter_sf"/>
</dbReference>
<evidence type="ECO:0000256" key="1">
    <source>
        <dbReference type="ARBA" id="ARBA00004651"/>
    </source>
</evidence>
<keyword evidence="6 8" id="KW-1133">Transmembrane helix</keyword>
<evidence type="ECO:0000256" key="7">
    <source>
        <dbReference type="ARBA" id="ARBA00023136"/>
    </source>
</evidence>
<sequence length="219" mass="24244">MPVKNEKRTILHFANVFTNTGYIGFPILNAIYGAEAVMYGSIFNIFFNIFLWTYGIIIFKGRMEKQELIKELLKALRNPSLIAVYIGIIMMLLDLKLPAVVLTSANSIGTITGPLSMIIVGVLATKVNIKEHLIDWTLYYGIAMKLILIPAALYFISLLISDRSVVSNTVIMLGSMPAAAMTSIFSDSFNVMREYGAVVVVATTLLSIFTIPILLRVII</sequence>
<dbReference type="PANTHER" id="PTHR36838">
    <property type="entry name" value="AUXIN EFFLUX CARRIER FAMILY PROTEIN"/>
    <property type="match status" value="1"/>
</dbReference>
<comment type="caution">
    <text evidence="9">The sequence shown here is derived from an EMBL/GenBank/DDBJ whole genome shotgun (WGS) entry which is preliminary data.</text>
</comment>
<feature type="transmembrane region" description="Helical" evidence="8">
    <location>
        <begin position="107"/>
        <end position="125"/>
    </location>
</feature>
<keyword evidence="4" id="KW-1003">Cell membrane</keyword>
<organism evidence="9">
    <name type="scientific">bioreactor metagenome</name>
    <dbReference type="NCBI Taxonomy" id="1076179"/>
    <lineage>
        <taxon>unclassified sequences</taxon>
        <taxon>metagenomes</taxon>
        <taxon>ecological metagenomes</taxon>
    </lineage>
</organism>
<keyword evidence="7 8" id="KW-0472">Membrane</keyword>
<dbReference type="GO" id="GO:0005886">
    <property type="term" value="C:plasma membrane"/>
    <property type="evidence" value="ECO:0007669"/>
    <property type="project" value="UniProtKB-SubCell"/>
</dbReference>
<evidence type="ECO:0008006" key="10">
    <source>
        <dbReference type="Google" id="ProtNLM"/>
    </source>
</evidence>
<evidence type="ECO:0000256" key="6">
    <source>
        <dbReference type="ARBA" id="ARBA00022989"/>
    </source>
</evidence>
<evidence type="ECO:0000256" key="3">
    <source>
        <dbReference type="ARBA" id="ARBA00022448"/>
    </source>
</evidence>
<feature type="transmembrane region" description="Helical" evidence="8">
    <location>
        <begin position="80"/>
        <end position="101"/>
    </location>
</feature>
<comment type="similarity">
    <text evidence="2">Belongs to the auxin efflux carrier (TC 2.A.69) family.</text>
</comment>
<evidence type="ECO:0000256" key="5">
    <source>
        <dbReference type="ARBA" id="ARBA00022692"/>
    </source>
</evidence>
<evidence type="ECO:0000256" key="4">
    <source>
        <dbReference type="ARBA" id="ARBA00022475"/>
    </source>
</evidence>